<dbReference type="SUPFAM" id="SSF53649">
    <property type="entry name" value="Alkaline phosphatase-like"/>
    <property type="match status" value="1"/>
</dbReference>
<dbReference type="Pfam" id="PF06415">
    <property type="entry name" value="iPGM_N"/>
    <property type="match status" value="1"/>
</dbReference>
<evidence type="ECO:0000256" key="2">
    <source>
        <dbReference type="ARBA" id="ARBA00001936"/>
    </source>
</evidence>
<organism evidence="18 19">
    <name type="scientific">Smittium simulii</name>
    <dbReference type="NCBI Taxonomy" id="133385"/>
    <lineage>
        <taxon>Eukaryota</taxon>
        <taxon>Fungi</taxon>
        <taxon>Fungi incertae sedis</taxon>
        <taxon>Zoopagomycota</taxon>
        <taxon>Kickxellomycotina</taxon>
        <taxon>Harpellomycetes</taxon>
        <taxon>Harpellales</taxon>
        <taxon>Legeriomycetaceae</taxon>
        <taxon>Smittium</taxon>
    </lineage>
</organism>
<dbReference type="Proteomes" id="UP000245383">
    <property type="component" value="Unassembled WGS sequence"/>
</dbReference>
<dbReference type="GO" id="GO:0006007">
    <property type="term" value="P:glucose catabolic process"/>
    <property type="evidence" value="ECO:0007669"/>
    <property type="project" value="InterPro"/>
</dbReference>
<dbReference type="HAMAP" id="MF_01038">
    <property type="entry name" value="GpmI"/>
    <property type="match status" value="1"/>
</dbReference>
<sequence length="510" mass="56379">MATAKNKVCLICIDGWGVNPVSGLKGDAIDAAPTPYMDMFKQNFPYREILAHGNAVGLPEGLMGNSEVGHLNIGAGRIVFQDIVRIDLALKKKQFGSLPNIAKAFETAKAKNGTLHFCGLLSDGGVHSHINHLFGLLEAAKQAEVPNVYIHVFCDGRDTSPRSTDKYLQALIDELQRINYGKIATITGRYYAMDRDRRWERVKIAFDGMTQGVGEDTTDPIKTVRERYAVDQTDEFLKPIIVNKEGLIKENDTLFFFNYRSDRMREICQSFGISPIPFNSTVPAGLDIFTMTQYKEGFPFEVAFPPQKMDNVLAEWLSKKGYSQSHVAETEKYAHVTFFFNGGSEVNFDKENRVLVPSPKVATYDLKPEMSAVPVAEAVVSEMHSNKYDLVMCNLAPPDMVGHTGIYDAAVKAITATDEAIGIIYEGCVENGYTLFLTSDHGNAEVMIAEDGTPHTAHTCNRVPLVITSHDINLVEADNENDALCDVAPTILKHMGIEIPAEMTGRNLIL</sequence>
<dbReference type="InterPro" id="IPR011258">
    <property type="entry name" value="BPG-indep_PGM_N"/>
</dbReference>
<proteinExistence type="inferred from homology"/>
<dbReference type="GO" id="GO:0005737">
    <property type="term" value="C:cytoplasm"/>
    <property type="evidence" value="ECO:0007669"/>
    <property type="project" value="InterPro"/>
</dbReference>
<feature type="binding site" evidence="14">
    <location>
        <position position="195"/>
    </location>
    <ligand>
        <name>substrate</name>
    </ligand>
</feature>
<dbReference type="NCBIfam" id="TIGR01307">
    <property type="entry name" value="pgm_bpd_ind"/>
    <property type="match status" value="1"/>
</dbReference>
<feature type="binding site" evidence="15">
    <location>
        <position position="403"/>
    </location>
    <ligand>
        <name>Mn(2+)</name>
        <dbReference type="ChEBI" id="CHEBI:29035"/>
        <label>1</label>
    </ligand>
</feature>
<dbReference type="PIRSF" id="PIRSF001492">
    <property type="entry name" value="IPGAM"/>
    <property type="match status" value="1"/>
</dbReference>
<evidence type="ECO:0000256" key="13">
    <source>
        <dbReference type="PIRSR" id="PIRSR001492-1"/>
    </source>
</evidence>
<dbReference type="PANTHER" id="PTHR31637:SF0">
    <property type="entry name" value="2,3-BISPHOSPHOGLYCERATE-INDEPENDENT PHOSPHOGLYCERATE MUTASE"/>
    <property type="match status" value="1"/>
</dbReference>
<accession>A0A2T9YDH3</accession>
<dbReference type="GO" id="GO:0006096">
    <property type="term" value="P:glycolytic process"/>
    <property type="evidence" value="ECO:0007669"/>
    <property type="project" value="UniProtKB-UniPathway"/>
</dbReference>
<evidence type="ECO:0000256" key="5">
    <source>
        <dbReference type="ARBA" id="ARBA00008819"/>
    </source>
</evidence>
<keyword evidence="19" id="KW-1185">Reference proteome</keyword>
<comment type="catalytic activity">
    <reaction evidence="1">
        <text>(2R)-2-phosphoglycerate = (2R)-3-phosphoglycerate</text>
        <dbReference type="Rhea" id="RHEA:15901"/>
        <dbReference type="ChEBI" id="CHEBI:58272"/>
        <dbReference type="ChEBI" id="CHEBI:58289"/>
        <dbReference type="EC" id="5.4.2.12"/>
    </reaction>
</comment>
<evidence type="ECO:0000313" key="18">
    <source>
        <dbReference type="EMBL" id="PVU90349.1"/>
    </source>
</evidence>
<evidence type="ECO:0000256" key="11">
    <source>
        <dbReference type="ARBA" id="ARBA00071648"/>
    </source>
</evidence>
<dbReference type="STRING" id="133385.A0A2T9YDH3"/>
<feature type="binding site" evidence="15">
    <location>
        <position position="458"/>
    </location>
    <ligand>
        <name>Mn(2+)</name>
        <dbReference type="ChEBI" id="CHEBI:29035"/>
        <label>1</label>
    </ligand>
</feature>
<dbReference type="GO" id="GO:0030145">
    <property type="term" value="F:manganese ion binding"/>
    <property type="evidence" value="ECO:0007669"/>
    <property type="project" value="InterPro"/>
</dbReference>
<evidence type="ECO:0000256" key="15">
    <source>
        <dbReference type="PIRSR" id="PIRSR001492-3"/>
    </source>
</evidence>
<dbReference type="PANTHER" id="PTHR31637">
    <property type="entry name" value="2,3-BISPHOSPHOGLYCERATE-INDEPENDENT PHOSPHOGLYCERATE MUTASE"/>
    <property type="match status" value="1"/>
</dbReference>
<evidence type="ECO:0000256" key="14">
    <source>
        <dbReference type="PIRSR" id="PIRSR001492-2"/>
    </source>
</evidence>
<dbReference type="AlphaFoldDB" id="A0A2T9YDH3"/>
<keyword evidence="8" id="KW-0324">Glycolysis</keyword>
<dbReference type="GO" id="GO:0004619">
    <property type="term" value="F:phosphoglycerate mutase activity"/>
    <property type="evidence" value="ECO:0007669"/>
    <property type="project" value="UniProtKB-EC"/>
</dbReference>
<keyword evidence="7 15" id="KW-0479">Metal-binding</keyword>
<evidence type="ECO:0000256" key="6">
    <source>
        <dbReference type="ARBA" id="ARBA00012026"/>
    </source>
</evidence>
<comment type="function">
    <text evidence="3">Catalyzes the interconversion of 2-phosphoglycerate and 3-phosphoglycerate.</text>
</comment>
<comment type="similarity">
    <text evidence="5">Belongs to the BPG-independent phosphoglycerate mutase family.</text>
</comment>
<keyword evidence="9 15" id="KW-0464">Manganese</keyword>
<dbReference type="OrthoDB" id="1886626at2759"/>
<feature type="domain" description="BPG-independent PGAM N-terminal" evidence="17">
    <location>
        <begin position="86"/>
        <end position="296"/>
    </location>
</feature>
<dbReference type="InterPro" id="IPR017850">
    <property type="entry name" value="Alkaline_phosphatase_core_sf"/>
</dbReference>
<dbReference type="Pfam" id="PF01676">
    <property type="entry name" value="Metalloenzyme"/>
    <property type="match status" value="1"/>
</dbReference>
<feature type="domain" description="Metalloenzyme" evidence="16">
    <location>
        <begin position="7"/>
        <end position="498"/>
    </location>
</feature>
<feature type="binding site" evidence="14">
    <location>
        <position position="332"/>
    </location>
    <ligand>
        <name>substrate</name>
    </ligand>
</feature>
<feature type="binding site" evidence="14">
    <location>
        <begin position="157"/>
        <end position="158"/>
    </location>
    <ligand>
        <name>substrate</name>
    </ligand>
</feature>
<comment type="cofactor">
    <cofactor evidence="2">
        <name>Mn(2+)</name>
        <dbReference type="ChEBI" id="CHEBI:29035"/>
    </cofactor>
</comment>
<gene>
    <name evidence="18" type="ORF">BB561_004912</name>
</gene>
<keyword evidence="10" id="KW-0413">Isomerase</keyword>
<dbReference type="InterPro" id="IPR006124">
    <property type="entry name" value="Metalloenzyme"/>
</dbReference>
<feature type="binding site" evidence="14">
    <location>
        <position position="127"/>
    </location>
    <ligand>
        <name>substrate</name>
    </ligand>
</feature>
<dbReference type="EMBL" id="MBFR01000261">
    <property type="protein sequence ID" value="PVU90349.1"/>
    <property type="molecule type" value="Genomic_DNA"/>
</dbReference>
<name>A0A2T9YDH3_9FUNG</name>
<dbReference type="EC" id="5.4.2.12" evidence="6"/>
<dbReference type="CDD" id="cd16010">
    <property type="entry name" value="iPGM"/>
    <property type="match status" value="1"/>
</dbReference>
<feature type="binding site" evidence="15">
    <location>
        <position position="440"/>
    </location>
    <ligand>
        <name>Mn(2+)</name>
        <dbReference type="ChEBI" id="CHEBI:29035"/>
        <label>2</label>
    </ligand>
</feature>
<protein>
    <recommendedName>
        <fullName evidence="11">2,3-bisphosphoglycerate-independent phosphoglycerate mutase</fullName>
        <ecNumber evidence="6">5.4.2.12</ecNumber>
    </recommendedName>
    <alternativeName>
        <fullName evidence="12">Cofactor-independent phosphoglycerate mutase homolog</fullName>
    </alternativeName>
</protein>
<evidence type="ECO:0000256" key="1">
    <source>
        <dbReference type="ARBA" id="ARBA00000370"/>
    </source>
</evidence>
<dbReference type="InterPro" id="IPR036646">
    <property type="entry name" value="PGAM_B_sf"/>
</dbReference>
<dbReference type="Gene3D" id="3.40.1450.10">
    <property type="entry name" value="BPG-independent phosphoglycerate mutase, domain B"/>
    <property type="match status" value="1"/>
</dbReference>
<feature type="active site" description="Phosphoserine intermediate" evidence="13">
    <location>
        <position position="66"/>
    </location>
</feature>
<feature type="binding site" evidence="14">
    <location>
        <begin position="260"/>
        <end position="263"/>
    </location>
    <ligand>
        <name>substrate</name>
    </ligand>
</feature>
<evidence type="ECO:0000259" key="16">
    <source>
        <dbReference type="Pfam" id="PF01676"/>
    </source>
</evidence>
<reference evidence="18 19" key="1">
    <citation type="journal article" date="2018" name="MBio">
        <title>Comparative Genomics Reveals the Core Gene Toolbox for the Fungus-Insect Symbiosis.</title>
        <authorList>
            <person name="Wang Y."/>
            <person name="Stata M."/>
            <person name="Wang W."/>
            <person name="Stajich J.E."/>
            <person name="White M.M."/>
            <person name="Moncalvo J.M."/>
        </authorList>
    </citation>
    <scope>NUCLEOTIDE SEQUENCE [LARGE SCALE GENOMIC DNA]</scope>
    <source>
        <strain evidence="18 19">SWE-8-4</strain>
    </source>
</reference>
<comment type="pathway">
    <text evidence="4">Carbohydrate degradation; glycolysis; pyruvate from D-glyceraldehyde 3-phosphate: step 3/5.</text>
</comment>
<feature type="binding site" evidence="15">
    <location>
        <position position="14"/>
    </location>
    <ligand>
        <name>Mn(2+)</name>
        <dbReference type="ChEBI" id="CHEBI:29035"/>
        <label>2</label>
    </ligand>
</feature>
<evidence type="ECO:0000256" key="10">
    <source>
        <dbReference type="ARBA" id="ARBA00023235"/>
    </source>
</evidence>
<evidence type="ECO:0000256" key="7">
    <source>
        <dbReference type="ARBA" id="ARBA00022723"/>
    </source>
</evidence>
<feature type="binding site" evidence="14">
    <location>
        <position position="189"/>
    </location>
    <ligand>
        <name>substrate</name>
    </ligand>
</feature>
<evidence type="ECO:0000259" key="17">
    <source>
        <dbReference type="Pfam" id="PF06415"/>
    </source>
</evidence>
<dbReference type="SUPFAM" id="SSF64158">
    <property type="entry name" value="2,3-Bisphosphoglycerate-independent phosphoglycerate mutase, substrate-binding domain"/>
    <property type="match status" value="1"/>
</dbReference>
<feature type="binding site" evidence="15">
    <location>
        <position position="66"/>
    </location>
    <ligand>
        <name>Mn(2+)</name>
        <dbReference type="ChEBI" id="CHEBI:29035"/>
        <label>2</label>
    </ligand>
</feature>
<evidence type="ECO:0000313" key="19">
    <source>
        <dbReference type="Proteomes" id="UP000245383"/>
    </source>
</evidence>
<dbReference type="UniPathway" id="UPA00109">
    <property type="reaction ID" value="UER00186"/>
</dbReference>
<evidence type="ECO:0000256" key="4">
    <source>
        <dbReference type="ARBA" id="ARBA00004798"/>
    </source>
</evidence>
<dbReference type="InterPro" id="IPR005995">
    <property type="entry name" value="Pgm_bpd_ind"/>
</dbReference>
<dbReference type="Gene3D" id="3.40.720.10">
    <property type="entry name" value="Alkaline Phosphatase, subunit A"/>
    <property type="match status" value="1"/>
</dbReference>
<dbReference type="FunFam" id="3.40.1450.10:FF:000001">
    <property type="entry name" value="2,3-bisphosphoglycerate-independent phosphoglycerate mutase"/>
    <property type="match status" value="1"/>
</dbReference>
<evidence type="ECO:0000256" key="3">
    <source>
        <dbReference type="ARBA" id="ARBA00002315"/>
    </source>
</evidence>
<evidence type="ECO:0000256" key="9">
    <source>
        <dbReference type="ARBA" id="ARBA00023211"/>
    </source>
</evidence>
<feature type="binding site" evidence="15">
    <location>
        <position position="399"/>
    </location>
    <ligand>
        <name>Mn(2+)</name>
        <dbReference type="ChEBI" id="CHEBI:29035"/>
        <label>1</label>
    </ligand>
</feature>
<evidence type="ECO:0000256" key="12">
    <source>
        <dbReference type="ARBA" id="ARBA00083354"/>
    </source>
</evidence>
<evidence type="ECO:0000256" key="8">
    <source>
        <dbReference type="ARBA" id="ARBA00023152"/>
    </source>
</evidence>
<comment type="caution">
    <text evidence="18">The sequence shown here is derived from an EMBL/GenBank/DDBJ whole genome shotgun (WGS) entry which is preliminary data.</text>
</comment>
<feature type="binding site" evidence="15">
    <location>
        <position position="441"/>
    </location>
    <ligand>
        <name>Mn(2+)</name>
        <dbReference type="ChEBI" id="CHEBI:29035"/>
        <label>2</label>
    </ligand>
</feature>